<evidence type="ECO:0000313" key="2">
    <source>
        <dbReference type="Proteomes" id="UP000464452"/>
    </source>
</evidence>
<name>A0A6P1YCI1_9FIRM</name>
<proteinExistence type="predicted"/>
<dbReference type="Proteomes" id="UP000464452">
    <property type="component" value="Chromosome"/>
</dbReference>
<organism evidence="1 2">
    <name type="scientific">Caloranaerobacter azorensis</name>
    <dbReference type="NCBI Taxonomy" id="116090"/>
    <lineage>
        <taxon>Bacteria</taxon>
        <taxon>Bacillati</taxon>
        <taxon>Bacillota</taxon>
        <taxon>Tissierellia</taxon>
        <taxon>Tissierellales</taxon>
        <taxon>Thermohalobacteraceae</taxon>
        <taxon>Caloranaerobacter</taxon>
    </lineage>
</organism>
<reference evidence="1 2" key="1">
    <citation type="submission" date="2020-02" db="EMBL/GenBank/DDBJ databases">
        <title>Thermophilic hydrogen producing bacteria, Caloranaerobacter azorensis.</title>
        <authorList>
            <person name="Baek K."/>
        </authorList>
    </citation>
    <scope>NUCLEOTIDE SEQUENCE [LARGE SCALE GENOMIC DNA]</scope>
    <source>
        <strain evidence="1 2">T3-1</strain>
    </source>
</reference>
<gene>
    <name evidence="1" type="ORF">G3A45_05245</name>
</gene>
<evidence type="ECO:0008006" key="3">
    <source>
        <dbReference type="Google" id="ProtNLM"/>
    </source>
</evidence>
<evidence type="ECO:0000313" key="1">
    <source>
        <dbReference type="EMBL" id="QIB26757.1"/>
    </source>
</evidence>
<protein>
    <recommendedName>
        <fullName evidence="3">Sporulation protein YtxC</fullName>
    </recommendedName>
</protein>
<accession>A0A6P1YCI1</accession>
<dbReference type="AlphaFoldDB" id="A0A6P1YCI1"/>
<sequence>MNLLIIGFKEKLEKITEILDERLCSFEKEKIHIDKKIEKIGDINFITYSIENGGEVKHKNIKNIFNYYVAEAITDIVINIYQEKIIDRLIYDKYYYLSFEDKKIIKSRVVDYLNRNEYVLQEGIMPQISKKTKILKTIMDFLDESDSLIIDGLVNFRLEFFTELIEEALEKNVEDFFVEKEYREFIRVLQYFVELQESKVELVNIIFKSDGTYQLFDKKMNLIDNDIFQELAEEISESEMNYDDLLISSLITIAPKKIIIHIEKSIQDKEIIKVIKNVFQNKVSVCPGCRLCLKEKDSKVKIEKEK</sequence>
<dbReference type="KEGG" id="cazo:G3A45_05245"/>
<dbReference type="EMBL" id="CP048617">
    <property type="protein sequence ID" value="QIB26757.1"/>
    <property type="molecule type" value="Genomic_DNA"/>
</dbReference>
<dbReference type="InterPro" id="IPR014199">
    <property type="entry name" value="Spore_YtxC"/>
</dbReference>
<dbReference type="Pfam" id="PF08812">
    <property type="entry name" value="YtxC"/>
    <property type="match status" value="1"/>
</dbReference>
<dbReference type="RefSeq" id="WP_163234742.1">
    <property type="nucleotide sequence ID" value="NZ_CP048617.1"/>
</dbReference>